<dbReference type="InterPro" id="IPR050807">
    <property type="entry name" value="TransReg_Diox_bact_type"/>
</dbReference>
<dbReference type="PROSITE" id="PS50943">
    <property type="entry name" value="HTH_CROC1"/>
    <property type="match status" value="1"/>
</dbReference>
<evidence type="ECO:0000259" key="2">
    <source>
        <dbReference type="PROSITE" id="PS50943"/>
    </source>
</evidence>
<evidence type="ECO:0000313" key="3">
    <source>
        <dbReference type="EMBL" id="TLQ05834.1"/>
    </source>
</evidence>
<dbReference type="Proteomes" id="UP000307201">
    <property type="component" value="Unassembled WGS sequence"/>
</dbReference>
<reference evidence="3 4" key="1">
    <citation type="submission" date="2019-05" db="EMBL/GenBank/DDBJ databases">
        <title>The metagenome of a microbial culture collection derived from dairy environment covers the genomic content of the human microbiome.</title>
        <authorList>
            <person name="Roder T."/>
            <person name="Wuthrich D."/>
            <person name="Sattari Z."/>
            <person name="Von Ah U."/>
            <person name="Bar C."/>
            <person name="Ronchi F."/>
            <person name="Macpherson A.J."/>
            <person name="Ganal-Vonarburg S.C."/>
            <person name="Bruggmann R."/>
            <person name="Vergeres G."/>
        </authorList>
    </citation>
    <scope>NUCLEOTIDE SEQUENCE [LARGE SCALE GENOMIC DNA]</scope>
    <source>
        <strain evidence="3 4">FAM 24235</strain>
    </source>
</reference>
<dbReference type="PANTHER" id="PTHR46797">
    <property type="entry name" value="HTH-TYPE TRANSCRIPTIONAL REGULATOR"/>
    <property type="match status" value="1"/>
</dbReference>
<evidence type="ECO:0000313" key="4">
    <source>
        <dbReference type="Proteomes" id="UP000307201"/>
    </source>
</evidence>
<proteinExistence type="predicted"/>
<dbReference type="Pfam" id="PF01381">
    <property type="entry name" value="HTH_3"/>
    <property type="match status" value="1"/>
</dbReference>
<accession>A0A5R9BYM4</accession>
<dbReference type="CDD" id="cd00093">
    <property type="entry name" value="HTH_XRE"/>
    <property type="match status" value="1"/>
</dbReference>
<dbReference type="GO" id="GO:0003677">
    <property type="term" value="F:DNA binding"/>
    <property type="evidence" value="ECO:0007669"/>
    <property type="project" value="UniProtKB-KW"/>
</dbReference>
<dbReference type="Gene3D" id="1.10.260.40">
    <property type="entry name" value="lambda repressor-like DNA-binding domains"/>
    <property type="match status" value="1"/>
</dbReference>
<dbReference type="OrthoDB" id="3196710at2"/>
<organism evidence="3 4">
    <name type="scientific">Marinilactibacillus psychrotolerans</name>
    <dbReference type="NCBI Taxonomy" id="191770"/>
    <lineage>
        <taxon>Bacteria</taxon>
        <taxon>Bacillati</taxon>
        <taxon>Bacillota</taxon>
        <taxon>Bacilli</taxon>
        <taxon>Lactobacillales</taxon>
        <taxon>Carnobacteriaceae</taxon>
        <taxon>Marinilactibacillus</taxon>
    </lineage>
</organism>
<name>A0A5R9BYM4_9LACT</name>
<dbReference type="RefSeq" id="WP_138472914.1">
    <property type="nucleotide sequence ID" value="NZ_VBTE01000048.1"/>
</dbReference>
<feature type="domain" description="HTH cro/C1-type" evidence="2">
    <location>
        <begin position="13"/>
        <end position="67"/>
    </location>
</feature>
<dbReference type="SUPFAM" id="SSF47413">
    <property type="entry name" value="lambda repressor-like DNA-binding domains"/>
    <property type="match status" value="1"/>
</dbReference>
<dbReference type="GO" id="GO:0003700">
    <property type="term" value="F:DNA-binding transcription factor activity"/>
    <property type="evidence" value="ECO:0007669"/>
    <property type="project" value="TreeGrafter"/>
</dbReference>
<evidence type="ECO:0000256" key="1">
    <source>
        <dbReference type="ARBA" id="ARBA00023125"/>
    </source>
</evidence>
<gene>
    <name evidence="3" type="ORF">FEZ48_11910</name>
</gene>
<dbReference type="GO" id="GO:0005829">
    <property type="term" value="C:cytosol"/>
    <property type="evidence" value="ECO:0007669"/>
    <property type="project" value="TreeGrafter"/>
</dbReference>
<dbReference type="InterPro" id="IPR001387">
    <property type="entry name" value="Cro/C1-type_HTH"/>
</dbReference>
<comment type="caution">
    <text evidence="3">The sequence shown here is derived from an EMBL/GenBank/DDBJ whole genome shotgun (WGS) entry which is preliminary data.</text>
</comment>
<protein>
    <submittedName>
        <fullName evidence="3">Helix-turn-helix transcriptional regulator</fullName>
    </submittedName>
</protein>
<sequence>MIDLNKQKVGFRIREKRDQKGLTQAELSKICGISKNYFSAVENGRNSPSVEVLRKIAKALDVSLLFLLDDRIDDMESRVAAEVERLEKIFAKIPKEQLDIAEGLITQAARLRILLDDNWRDIMENGEYEKFSQSENQKPYDRKRPIVENYDNRDRTYHAIMKQLTDLIVKETVSGKSKLLGRTRQ</sequence>
<dbReference type="SMART" id="SM00530">
    <property type="entry name" value="HTH_XRE"/>
    <property type="match status" value="1"/>
</dbReference>
<keyword evidence="1" id="KW-0238">DNA-binding</keyword>
<dbReference type="AlphaFoldDB" id="A0A5R9BYM4"/>
<dbReference type="PANTHER" id="PTHR46797:SF1">
    <property type="entry name" value="METHYLPHOSPHONATE SYNTHASE"/>
    <property type="match status" value="1"/>
</dbReference>
<dbReference type="EMBL" id="VBTE01000048">
    <property type="protein sequence ID" value="TLQ05834.1"/>
    <property type="molecule type" value="Genomic_DNA"/>
</dbReference>
<dbReference type="InterPro" id="IPR010982">
    <property type="entry name" value="Lambda_DNA-bd_dom_sf"/>
</dbReference>